<evidence type="ECO:0000313" key="6">
    <source>
        <dbReference type="Proteomes" id="UP001163266"/>
    </source>
</evidence>
<dbReference type="EMBL" id="CP110257">
    <property type="protein sequence ID" value="UZD56387.1"/>
    <property type="molecule type" value="Genomic_DNA"/>
</dbReference>
<gene>
    <name evidence="5" type="ORF">OMP39_07440</name>
</gene>
<evidence type="ECO:0000313" key="5">
    <source>
        <dbReference type="EMBL" id="UZD56387.1"/>
    </source>
</evidence>
<evidence type="ECO:0000256" key="1">
    <source>
        <dbReference type="ARBA" id="ARBA00022553"/>
    </source>
</evidence>
<evidence type="ECO:0000259" key="4">
    <source>
        <dbReference type="PROSITE" id="PS50110"/>
    </source>
</evidence>
<reference evidence="5" key="1">
    <citation type="submission" date="2022-10" db="EMBL/GenBank/DDBJ databases">
        <title>Complete genome sequence of Schlegelella aquatica LMG 23380.</title>
        <authorList>
            <person name="Musilova J."/>
            <person name="Kourilova X."/>
            <person name="Bezdicek M."/>
            <person name="Hermankova K."/>
            <person name="Obruca S."/>
            <person name="Sedlar K."/>
        </authorList>
    </citation>
    <scope>NUCLEOTIDE SEQUENCE</scope>
    <source>
        <strain evidence="5">LMG 23380</strain>
    </source>
</reference>
<organism evidence="5 6">
    <name type="scientific">Caldimonas aquatica</name>
    <dbReference type="NCBI Taxonomy" id="376175"/>
    <lineage>
        <taxon>Bacteria</taxon>
        <taxon>Pseudomonadati</taxon>
        <taxon>Pseudomonadota</taxon>
        <taxon>Betaproteobacteria</taxon>
        <taxon>Burkholderiales</taxon>
        <taxon>Sphaerotilaceae</taxon>
        <taxon>Caldimonas</taxon>
    </lineage>
</organism>
<proteinExistence type="predicted"/>
<dbReference type="Gene3D" id="3.40.50.2300">
    <property type="match status" value="1"/>
</dbReference>
<dbReference type="PANTHER" id="PTHR44591:SF3">
    <property type="entry name" value="RESPONSE REGULATORY DOMAIN-CONTAINING PROTEIN"/>
    <property type="match status" value="1"/>
</dbReference>
<feature type="modified residue" description="4-aspartylphosphate" evidence="2">
    <location>
        <position position="78"/>
    </location>
</feature>
<feature type="region of interest" description="Disordered" evidence="3">
    <location>
        <begin position="1"/>
        <end position="22"/>
    </location>
</feature>
<dbReference type="PROSITE" id="PS50110">
    <property type="entry name" value="RESPONSE_REGULATORY"/>
    <property type="match status" value="1"/>
</dbReference>
<dbReference type="Pfam" id="PF00072">
    <property type="entry name" value="Response_reg"/>
    <property type="match status" value="1"/>
</dbReference>
<dbReference type="CDD" id="cd17580">
    <property type="entry name" value="REC_2_DhkD-like"/>
    <property type="match status" value="1"/>
</dbReference>
<evidence type="ECO:0000256" key="2">
    <source>
        <dbReference type="PROSITE-ProRule" id="PRU00169"/>
    </source>
</evidence>
<sequence>MNPRRQAPLSPRAPTGAEPWIAGEPRRPRVLIVDDNRDAADSLAMLLGLLSYEPRVAYDGQSGMEVAASFKPDIAILDISMPRMSGYELARKLRDELEGETPVLVALTALSSEEDRRAAREAGFEHHLAKPVDSASLCRLVIRILSERKH</sequence>
<dbReference type="SUPFAM" id="SSF52172">
    <property type="entry name" value="CheY-like"/>
    <property type="match status" value="1"/>
</dbReference>
<dbReference type="SMART" id="SM00448">
    <property type="entry name" value="REC"/>
    <property type="match status" value="1"/>
</dbReference>
<accession>A0ABY6MWL1</accession>
<evidence type="ECO:0000256" key="3">
    <source>
        <dbReference type="SAM" id="MobiDB-lite"/>
    </source>
</evidence>
<protein>
    <submittedName>
        <fullName evidence="5">Response regulator</fullName>
    </submittedName>
</protein>
<dbReference type="Proteomes" id="UP001163266">
    <property type="component" value="Chromosome"/>
</dbReference>
<keyword evidence="6" id="KW-1185">Reference proteome</keyword>
<dbReference type="PANTHER" id="PTHR44591">
    <property type="entry name" value="STRESS RESPONSE REGULATOR PROTEIN 1"/>
    <property type="match status" value="1"/>
</dbReference>
<keyword evidence="1 2" id="KW-0597">Phosphoprotein</keyword>
<feature type="domain" description="Response regulatory" evidence="4">
    <location>
        <begin position="29"/>
        <end position="145"/>
    </location>
</feature>
<dbReference type="InterPro" id="IPR050595">
    <property type="entry name" value="Bact_response_regulator"/>
</dbReference>
<dbReference type="InterPro" id="IPR011006">
    <property type="entry name" value="CheY-like_superfamily"/>
</dbReference>
<dbReference type="RefSeq" id="WP_264894366.1">
    <property type="nucleotide sequence ID" value="NZ_CP110257.1"/>
</dbReference>
<dbReference type="InterPro" id="IPR001789">
    <property type="entry name" value="Sig_transdc_resp-reg_receiver"/>
</dbReference>
<name>A0ABY6MWL1_9BURK</name>